<feature type="region of interest" description="Disordered" evidence="1">
    <location>
        <begin position="30"/>
        <end position="58"/>
    </location>
</feature>
<organism evidence="3 4">
    <name type="scientific">Bradyrhizobium vignae</name>
    <dbReference type="NCBI Taxonomy" id="1549949"/>
    <lineage>
        <taxon>Bacteria</taxon>
        <taxon>Pseudomonadati</taxon>
        <taxon>Pseudomonadota</taxon>
        <taxon>Alphaproteobacteria</taxon>
        <taxon>Hyphomicrobiales</taxon>
        <taxon>Nitrobacteraceae</taxon>
        <taxon>Bradyrhizobium</taxon>
    </lineage>
</organism>
<evidence type="ECO:0000256" key="2">
    <source>
        <dbReference type="SAM" id="SignalP"/>
    </source>
</evidence>
<protein>
    <submittedName>
        <fullName evidence="3">PRC-barrel domain protein</fullName>
    </submittedName>
</protein>
<feature type="chain" id="PRO_5015675522" evidence="2">
    <location>
        <begin position="21"/>
        <end position="136"/>
    </location>
</feature>
<reference evidence="3 4" key="1">
    <citation type="submission" date="2018-03" db="EMBL/GenBank/DDBJ databases">
        <authorList>
            <person name="Gully D."/>
        </authorList>
    </citation>
    <scope>NUCLEOTIDE SEQUENCE [LARGE SCALE GENOMIC DNA]</scope>
    <source>
        <strain evidence="3">ORS3257</strain>
    </source>
</reference>
<dbReference type="AlphaFoldDB" id="A0A2U3Q6V9"/>
<sequence>MKTLAMAAALFTCFAVPAFAQTTAPANSSQMDAASASHDQKSPADAAQSNGGAQNKSAIESIRKDLQAAGFTDVKVVAQSFVVQAKSKDGNPVVMTIGPHGMSVFEAMTSGGSSGTVGSGAGSAAPGNSNGSGAQK</sequence>
<feature type="signal peptide" evidence="2">
    <location>
        <begin position="1"/>
        <end position="20"/>
    </location>
</feature>
<accession>A0A2U3Q6V9</accession>
<dbReference type="KEGG" id="bvz:BRAD3257_6162"/>
<name>A0A2U3Q6V9_9BRAD</name>
<evidence type="ECO:0000256" key="1">
    <source>
        <dbReference type="SAM" id="MobiDB-lite"/>
    </source>
</evidence>
<keyword evidence="2" id="KW-0732">Signal</keyword>
<dbReference type="Proteomes" id="UP000246085">
    <property type="component" value="Chromosome BRAD3257"/>
</dbReference>
<feature type="compositionally biased region" description="Polar residues" evidence="1">
    <location>
        <begin position="47"/>
        <end position="58"/>
    </location>
</feature>
<proteinExistence type="predicted"/>
<feature type="region of interest" description="Disordered" evidence="1">
    <location>
        <begin position="107"/>
        <end position="136"/>
    </location>
</feature>
<feature type="compositionally biased region" description="Low complexity" evidence="1">
    <location>
        <begin position="122"/>
        <end position="136"/>
    </location>
</feature>
<dbReference type="EMBL" id="LS398110">
    <property type="protein sequence ID" value="SPP97076.1"/>
    <property type="molecule type" value="Genomic_DNA"/>
</dbReference>
<gene>
    <name evidence="3" type="ORF">BRAD3257_6162</name>
</gene>
<feature type="compositionally biased region" description="Gly residues" evidence="1">
    <location>
        <begin position="112"/>
        <end position="121"/>
    </location>
</feature>
<evidence type="ECO:0000313" key="3">
    <source>
        <dbReference type="EMBL" id="SPP97076.1"/>
    </source>
</evidence>
<evidence type="ECO:0000313" key="4">
    <source>
        <dbReference type="Proteomes" id="UP000246085"/>
    </source>
</evidence>